<keyword evidence="2" id="KW-0732">Signal</keyword>
<feature type="signal peptide" evidence="2">
    <location>
        <begin position="1"/>
        <end position="17"/>
    </location>
</feature>
<dbReference type="EMBL" id="CP114040">
    <property type="protein sequence ID" value="WAS98986.1"/>
    <property type="molecule type" value="Genomic_DNA"/>
</dbReference>
<keyword evidence="4" id="KW-1185">Reference proteome</keyword>
<dbReference type="Proteomes" id="UP001164459">
    <property type="component" value="Chromosome"/>
</dbReference>
<evidence type="ECO:0000313" key="4">
    <source>
        <dbReference type="Proteomes" id="UP001164459"/>
    </source>
</evidence>
<evidence type="ECO:0000256" key="1">
    <source>
        <dbReference type="SAM" id="MobiDB-lite"/>
    </source>
</evidence>
<dbReference type="RefSeq" id="WP_269041349.1">
    <property type="nucleotide sequence ID" value="NZ_CP114040.1"/>
</dbReference>
<name>A0ABY7HIE0_9BACT</name>
<evidence type="ECO:0000313" key="3">
    <source>
        <dbReference type="EMBL" id="WAS98986.1"/>
    </source>
</evidence>
<accession>A0ABY7HIE0</accession>
<proteinExistence type="predicted"/>
<gene>
    <name evidence="3" type="ORF">O0S08_22885</name>
</gene>
<feature type="region of interest" description="Disordered" evidence="1">
    <location>
        <begin position="36"/>
        <end position="123"/>
    </location>
</feature>
<evidence type="ECO:0000256" key="2">
    <source>
        <dbReference type="SAM" id="SignalP"/>
    </source>
</evidence>
<reference evidence="3" key="1">
    <citation type="submission" date="2022-11" db="EMBL/GenBank/DDBJ databases">
        <title>Minimal conservation of predation-associated metabolite biosynthetic gene clusters underscores biosynthetic potential of Myxococcota including descriptions for ten novel species: Archangium lansinium sp. nov., Myxococcus landrumus sp. nov., Nannocystis bai.</title>
        <authorList>
            <person name="Ahearne A."/>
            <person name="Stevens C."/>
            <person name="Dowd S."/>
        </authorList>
    </citation>
    <scope>NUCLEOTIDE SEQUENCE</scope>
    <source>
        <strain evidence="3">Fl3</strain>
    </source>
</reference>
<dbReference type="PROSITE" id="PS51257">
    <property type="entry name" value="PROKAR_LIPOPROTEIN"/>
    <property type="match status" value="1"/>
</dbReference>
<feature type="chain" id="PRO_5046604981" evidence="2">
    <location>
        <begin position="18"/>
        <end position="250"/>
    </location>
</feature>
<organism evidence="3 4">
    <name type="scientific">Nannocystis punicea</name>
    <dbReference type="NCBI Taxonomy" id="2995304"/>
    <lineage>
        <taxon>Bacteria</taxon>
        <taxon>Pseudomonadati</taxon>
        <taxon>Myxococcota</taxon>
        <taxon>Polyangia</taxon>
        <taxon>Nannocystales</taxon>
        <taxon>Nannocystaceae</taxon>
        <taxon>Nannocystis</taxon>
    </lineage>
</organism>
<protein>
    <submittedName>
        <fullName evidence="3">Uncharacterized protein</fullName>
    </submittedName>
</protein>
<sequence>MRRMTLTFLLTSLVACGETGDTTATTVTDSTAADTTTTTAATDATTSEPTTADEPTAGTDSASEADTSTGETTTSATTDATTAVDTTGEGTTTETTAVDTTGETTAVDTTGETTDTTGDTEGTSPLFIAIVDAYLFANCMPEIEPDPVQGTWYVEFDNTGNPNDTSVVLTAASLSLEDADPPMIEPIKVSPLESPPLAAGDYVSVEMAKLPGMAHSACDHCDEFYTLALEYDEAGVKHRVEEAVTISCSF</sequence>